<proteinExistence type="predicted"/>
<evidence type="ECO:0000313" key="3">
    <source>
        <dbReference type="Proteomes" id="UP000300879"/>
    </source>
</evidence>
<keyword evidence="1" id="KW-0472">Membrane</keyword>
<dbReference type="RefSeq" id="WP_138226938.1">
    <property type="nucleotide sequence ID" value="NZ_CP040396.1"/>
</dbReference>
<evidence type="ECO:0000256" key="1">
    <source>
        <dbReference type="SAM" id="Phobius"/>
    </source>
</evidence>
<reference evidence="2 3" key="1">
    <citation type="submission" date="2019-05" db="EMBL/GenBank/DDBJ databases">
        <authorList>
            <person name="Chen C."/>
        </authorList>
    </citation>
    <scope>NUCLEOTIDE SEQUENCE [LARGE SCALE GENOMIC DNA]</scope>
    <source>
        <strain evidence="2 3">HB172198</strain>
    </source>
</reference>
<dbReference type="KEGG" id="palo:E6C60_3474"/>
<organism evidence="2 3">
    <name type="scientific">Paenibacillus algicola</name>
    <dbReference type="NCBI Taxonomy" id="2565926"/>
    <lineage>
        <taxon>Bacteria</taxon>
        <taxon>Bacillati</taxon>
        <taxon>Bacillota</taxon>
        <taxon>Bacilli</taxon>
        <taxon>Bacillales</taxon>
        <taxon>Paenibacillaceae</taxon>
        <taxon>Paenibacillus</taxon>
    </lineage>
</organism>
<dbReference type="Proteomes" id="UP000300879">
    <property type="component" value="Chromosome"/>
</dbReference>
<name>A0A4P8XPJ2_9BACL</name>
<keyword evidence="3" id="KW-1185">Reference proteome</keyword>
<keyword evidence="1" id="KW-0812">Transmembrane</keyword>
<dbReference type="AlphaFoldDB" id="A0A4P8XPJ2"/>
<feature type="transmembrane region" description="Helical" evidence="1">
    <location>
        <begin position="12"/>
        <end position="30"/>
    </location>
</feature>
<protein>
    <submittedName>
        <fullName evidence="2">Uncharacterized protein</fullName>
    </submittedName>
</protein>
<sequence>MDTQVWLEFLEQNWLIIAIGLIVLLIVVNVVKTMVKWLLVILIAGGLLIYSGISLDRIGEVVSTVKNETVDTVKAEAMTLMMKEAKEAQYTSNKDGTYSIKSPNLELKGESGANEVEVTFRGVPVGTWDVNQSIQEYIVQSKLNSTE</sequence>
<evidence type="ECO:0000313" key="2">
    <source>
        <dbReference type="EMBL" id="QCT04185.1"/>
    </source>
</evidence>
<dbReference type="EMBL" id="CP040396">
    <property type="protein sequence ID" value="QCT04185.1"/>
    <property type="molecule type" value="Genomic_DNA"/>
</dbReference>
<accession>A0A4P8XPJ2</accession>
<gene>
    <name evidence="2" type="ORF">E6C60_3474</name>
</gene>
<feature type="transmembrane region" description="Helical" evidence="1">
    <location>
        <begin position="37"/>
        <end position="55"/>
    </location>
</feature>
<dbReference type="OrthoDB" id="2679169at2"/>
<keyword evidence="1" id="KW-1133">Transmembrane helix</keyword>